<evidence type="ECO:0000313" key="2">
    <source>
        <dbReference type="Proteomes" id="UP001239111"/>
    </source>
</evidence>
<feature type="non-terminal residue" evidence="1">
    <location>
        <position position="1"/>
    </location>
</feature>
<dbReference type="Proteomes" id="UP001239111">
    <property type="component" value="Chromosome 4"/>
</dbReference>
<proteinExistence type="predicted"/>
<organism evidence="1 2">
    <name type="scientific">Eretmocerus hayati</name>
    <dbReference type="NCBI Taxonomy" id="131215"/>
    <lineage>
        <taxon>Eukaryota</taxon>
        <taxon>Metazoa</taxon>
        <taxon>Ecdysozoa</taxon>
        <taxon>Arthropoda</taxon>
        <taxon>Hexapoda</taxon>
        <taxon>Insecta</taxon>
        <taxon>Pterygota</taxon>
        <taxon>Neoptera</taxon>
        <taxon>Endopterygota</taxon>
        <taxon>Hymenoptera</taxon>
        <taxon>Apocrita</taxon>
        <taxon>Proctotrupomorpha</taxon>
        <taxon>Chalcidoidea</taxon>
        <taxon>Aphelinidae</taxon>
        <taxon>Aphelininae</taxon>
        <taxon>Eretmocerus</taxon>
    </lineage>
</organism>
<reference evidence="1" key="1">
    <citation type="submission" date="2023-04" db="EMBL/GenBank/DDBJ databases">
        <title>A chromosome-level genome assembly of the parasitoid wasp Eretmocerus hayati.</title>
        <authorList>
            <person name="Zhong Y."/>
            <person name="Liu S."/>
            <person name="Liu Y."/>
        </authorList>
    </citation>
    <scope>NUCLEOTIDE SEQUENCE</scope>
    <source>
        <strain evidence="1">ZJU_SS_LIU_2023</strain>
    </source>
</reference>
<comment type="caution">
    <text evidence="1">The sequence shown here is derived from an EMBL/GenBank/DDBJ whole genome shotgun (WGS) entry which is preliminary data.</text>
</comment>
<protein>
    <submittedName>
        <fullName evidence="1">Uncharacterized protein</fullName>
    </submittedName>
</protein>
<name>A0ACC2N1Q7_9HYME</name>
<evidence type="ECO:0000313" key="1">
    <source>
        <dbReference type="EMBL" id="KAJ8664918.1"/>
    </source>
</evidence>
<dbReference type="EMBL" id="CM056744">
    <property type="protein sequence ID" value="KAJ8664918.1"/>
    <property type="molecule type" value="Genomic_DNA"/>
</dbReference>
<keyword evidence="2" id="KW-1185">Reference proteome</keyword>
<accession>A0ACC2N1Q7</accession>
<sequence length="254" mass="28873">DDKKTKYLNSWRERVQQERSSLDSIIVAAFEEGLASYVTGDSAAFNLEKRRIFNEYDLRMAVIEPRMQLLAFKMFGEGPSHVDDTRAYIMDLNIQFEEISSQTRENQEKLFDDIKQLIRHSIRAGVQDARTEDELERRNRLPTGRLILYESALEACMETLTGDGLIRQYASLNSDFSERLRRLVTDVRNEIGEFRNAISPTTSGVRPGSDRGSERSASAALQRLNQNRGSMDSDESMICFADLVNAADTRPGTS</sequence>
<gene>
    <name evidence="1" type="ORF">QAD02_006580</name>
</gene>
<feature type="non-terminal residue" evidence="1">
    <location>
        <position position="254"/>
    </location>
</feature>